<evidence type="ECO:0000256" key="1">
    <source>
        <dbReference type="SAM" id="MobiDB-lite"/>
    </source>
</evidence>
<reference evidence="3" key="2">
    <citation type="submission" date="2023-06" db="EMBL/GenBank/DDBJ databases">
        <authorList>
            <person name="Ma L."/>
            <person name="Liu K.-W."/>
            <person name="Li Z."/>
            <person name="Hsiao Y.-Y."/>
            <person name="Qi Y."/>
            <person name="Fu T."/>
            <person name="Tang G."/>
            <person name="Zhang D."/>
            <person name="Sun W.-H."/>
            <person name="Liu D.-K."/>
            <person name="Li Y."/>
            <person name="Chen G.-Z."/>
            <person name="Liu X.-D."/>
            <person name="Liao X.-Y."/>
            <person name="Jiang Y.-T."/>
            <person name="Yu X."/>
            <person name="Hao Y."/>
            <person name="Huang J."/>
            <person name="Zhao X.-W."/>
            <person name="Ke S."/>
            <person name="Chen Y.-Y."/>
            <person name="Wu W.-L."/>
            <person name="Hsu J.-L."/>
            <person name="Lin Y.-F."/>
            <person name="Huang M.-D."/>
            <person name="Li C.-Y."/>
            <person name="Huang L."/>
            <person name="Wang Z.-W."/>
            <person name="Zhao X."/>
            <person name="Zhong W.-Y."/>
            <person name="Peng D.-H."/>
            <person name="Ahmad S."/>
            <person name="Lan S."/>
            <person name="Zhang J.-S."/>
            <person name="Tsai W.-C."/>
            <person name="Van De Peer Y."/>
            <person name="Liu Z.-J."/>
        </authorList>
    </citation>
    <scope>NUCLEOTIDE SEQUENCE</scope>
    <source>
        <strain evidence="3">SCP</strain>
        <tissue evidence="3">Leaves</tissue>
    </source>
</reference>
<dbReference type="Proteomes" id="UP001179952">
    <property type="component" value="Unassembled WGS sequence"/>
</dbReference>
<name>A0AAV9A4L1_ACOGR</name>
<dbReference type="AlphaFoldDB" id="A0AAV9A4L1"/>
<comment type="caution">
    <text evidence="3">The sequence shown here is derived from an EMBL/GenBank/DDBJ whole genome shotgun (WGS) entry which is preliminary data.</text>
</comment>
<keyword evidence="4" id="KW-1185">Reference proteome</keyword>
<feature type="compositionally biased region" description="Polar residues" evidence="1">
    <location>
        <begin position="189"/>
        <end position="200"/>
    </location>
</feature>
<gene>
    <name evidence="3" type="ORF">QJS04_geneDACA020748</name>
</gene>
<accession>A0AAV9A4L1</accession>
<organism evidence="3 4">
    <name type="scientific">Acorus gramineus</name>
    <name type="common">Dwarf sweet flag</name>
    <dbReference type="NCBI Taxonomy" id="55184"/>
    <lineage>
        <taxon>Eukaryota</taxon>
        <taxon>Viridiplantae</taxon>
        <taxon>Streptophyta</taxon>
        <taxon>Embryophyta</taxon>
        <taxon>Tracheophyta</taxon>
        <taxon>Spermatophyta</taxon>
        <taxon>Magnoliopsida</taxon>
        <taxon>Liliopsida</taxon>
        <taxon>Acoraceae</taxon>
        <taxon>Acorus</taxon>
    </lineage>
</organism>
<dbReference type="PANTHER" id="PTHR36760">
    <property type="entry name" value="ACIDIC LEUCINE-RICH NUCLEAR PHOSPHOPROTEIN 32 FAMILY B PROTEIN"/>
    <property type="match status" value="1"/>
</dbReference>
<reference evidence="3" key="1">
    <citation type="journal article" date="2023" name="Nat. Commun.">
        <title>Diploid and tetraploid genomes of Acorus and the evolution of monocots.</title>
        <authorList>
            <person name="Ma L."/>
            <person name="Liu K.W."/>
            <person name="Li Z."/>
            <person name="Hsiao Y.Y."/>
            <person name="Qi Y."/>
            <person name="Fu T."/>
            <person name="Tang G.D."/>
            <person name="Zhang D."/>
            <person name="Sun W.H."/>
            <person name="Liu D.K."/>
            <person name="Li Y."/>
            <person name="Chen G.Z."/>
            <person name="Liu X.D."/>
            <person name="Liao X.Y."/>
            <person name="Jiang Y.T."/>
            <person name="Yu X."/>
            <person name="Hao Y."/>
            <person name="Huang J."/>
            <person name="Zhao X.W."/>
            <person name="Ke S."/>
            <person name="Chen Y.Y."/>
            <person name="Wu W.L."/>
            <person name="Hsu J.L."/>
            <person name="Lin Y.F."/>
            <person name="Huang M.D."/>
            <person name="Li C.Y."/>
            <person name="Huang L."/>
            <person name="Wang Z.W."/>
            <person name="Zhao X."/>
            <person name="Zhong W.Y."/>
            <person name="Peng D.H."/>
            <person name="Ahmad S."/>
            <person name="Lan S."/>
            <person name="Zhang J.S."/>
            <person name="Tsai W.C."/>
            <person name="Van de Peer Y."/>
            <person name="Liu Z.J."/>
        </authorList>
    </citation>
    <scope>NUCLEOTIDE SEQUENCE</scope>
    <source>
        <strain evidence="3">SCP</strain>
    </source>
</reference>
<sequence length="335" mass="38158">MMLQPQEEDKSHFTPPKAMHLWTLLLSDLTTLFSSLLTSSHPLYIAYLLFFSPHILTLLSFFCPLLLSTFLLLLLTISPNLVFHVDSPALRLFRTLSMSLMASSPPSSEASVVFGVVIETLCWVVLDSEVPMQANSAIMEVEEMFEENSHSESDEHSELSPMPSYEVRVNQVVEENWLLTESESDRSFCDSTNSSKSSESPMYDAREFGSMRKEKKEWERTLACKIYEERKAASDGGEGMDVLWEIYEAETRNSNASKKKKKKDLKEERVIEGVQEEDEEEEEEEEEEMTGKICCLQALKFTAKGKVNFGMGRPGLVKFSKALKGLRMFKHSKKV</sequence>
<keyword evidence="2" id="KW-1133">Transmembrane helix</keyword>
<keyword evidence="2" id="KW-0472">Membrane</keyword>
<keyword evidence="2" id="KW-0812">Transmembrane</keyword>
<protein>
    <submittedName>
        <fullName evidence="3">Uncharacterized protein</fullName>
    </submittedName>
</protein>
<evidence type="ECO:0000313" key="4">
    <source>
        <dbReference type="Proteomes" id="UP001179952"/>
    </source>
</evidence>
<dbReference type="EMBL" id="JAUJYN010000012">
    <property type="protein sequence ID" value="KAK1259143.1"/>
    <property type="molecule type" value="Genomic_DNA"/>
</dbReference>
<feature type="region of interest" description="Disordered" evidence="1">
    <location>
        <begin position="255"/>
        <end position="288"/>
    </location>
</feature>
<evidence type="ECO:0000256" key="2">
    <source>
        <dbReference type="SAM" id="Phobius"/>
    </source>
</evidence>
<feature type="compositionally biased region" description="Acidic residues" evidence="1">
    <location>
        <begin position="274"/>
        <end position="288"/>
    </location>
</feature>
<feature type="transmembrane region" description="Helical" evidence="2">
    <location>
        <begin position="44"/>
        <end position="75"/>
    </location>
</feature>
<dbReference type="PANTHER" id="PTHR36760:SF1">
    <property type="entry name" value="ACIDIC LEUCINE-RICH NUCLEAR PHOSPHOPROTEIN 32 FAMILY B PROTEIN"/>
    <property type="match status" value="1"/>
</dbReference>
<evidence type="ECO:0000313" key="3">
    <source>
        <dbReference type="EMBL" id="KAK1259143.1"/>
    </source>
</evidence>
<feature type="region of interest" description="Disordered" evidence="1">
    <location>
        <begin position="184"/>
        <end position="206"/>
    </location>
</feature>
<proteinExistence type="predicted"/>